<dbReference type="PANTHER" id="PTHR43133">
    <property type="entry name" value="RNA POLYMERASE ECF-TYPE SIGMA FACTO"/>
    <property type="match status" value="1"/>
</dbReference>
<comment type="similarity">
    <text evidence="1">Belongs to the sigma-70 factor family. ECF subfamily.</text>
</comment>
<dbReference type="CDD" id="cd06171">
    <property type="entry name" value="Sigma70_r4"/>
    <property type="match status" value="1"/>
</dbReference>
<evidence type="ECO:0000256" key="1">
    <source>
        <dbReference type="ARBA" id="ARBA00010641"/>
    </source>
</evidence>
<evidence type="ECO:0000259" key="6">
    <source>
        <dbReference type="Pfam" id="PF08281"/>
    </source>
</evidence>
<evidence type="ECO:0000259" key="7">
    <source>
        <dbReference type="Pfam" id="PF22029"/>
    </source>
</evidence>
<gene>
    <name evidence="8" type="ORF">CKO21_02780</name>
</gene>
<dbReference type="SUPFAM" id="SSF88659">
    <property type="entry name" value="Sigma3 and sigma4 domains of RNA polymerase sigma factors"/>
    <property type="match status" value="1"/>
</dbReference>
<dbReference type="GO" id="GO:0003677">
    <property type="term" value="F:DNA binding"/>
    <property type="evidence" value="ECO:0007669"/>
    <property type="project" value="UniProtKB-KW"/>
</dbReference>
<feature type="domain" description="PhyR sigma2" evidence="7">
    <location>
        <begin position="8"/>
        <end position="62"/>
    </location>
</feature>
<dbReference type="InterPro" id="IPR036388">
    <property type="entry name" value="WH-like_DNA-bd_sf"/>
</dbReference>
<dbReference type="NCBIfam" id="TIGR02937">
    <property type="entry name" value="sigma70-ECF"/>
    <property type="match status" value="1"/>
</dbReference>
<dbReference type="InterPro" id="IPR014284">
    <property type="entry name" value="RNA_pol_sigma-70_dom"/>
</dbReference>
<evidence type="ECO:0000313" key="9">
    <source>
        <dbReference type="Proteomes" id="UP000778970"/>
    </source>
</evidence>
<dbReference type="Pfam" id="PF22029">
    <property type="entry name" value="PhyR_sigma2"/>
    <property type="match status" value="1"/>
</dbReference>
<reference evidence="8" key="2">
    <citation type="journal article" date="2020" name="Microorganisms">
        <title>Osmotic Adaptation and Compatible Solute Biosynthesis of Phototrophic Bacteria as Revealed from Genome Analyses.</title>
        <authorList>
            <person name="Imhoff J.F."/>
            <person name="Rahn T."/>
            <person name="Kunzel S."/>
            <person name="Keller A."/>
            <person name="Neulinger S.C."/>
        </authorList>
    </citation>
    <scope>NUCLEOTIDE SEQUENCE</scope>
    <source>
        <strain evidence="8">DSM 9154</strain>
    </source>
</reference>
<evidence type="ECO:0000256" key="2">
    <source>
        <dbReference type="ARBA" id="ARBA00023015"/>
    </source>
</evidence>
<keyword evidence="5" id="KW-0804">Transcription</keyword>
<protein>
    <recommendedName>
        <fullName evidence="10">RNA polymerase sigma-70 factor, ECF subfamily</fullName>
    </recommendedName>
</protein>
<dbReference type="PANTHER" id="PTHR43133:SF25">
    <property type="entry name" value="RNA POLYMERASE SIGMA FACTOR RFAY-RELATED"/>
    <property type="match status" value="1"/>
</dbReference>
<keyword evidence="2" id="KW-0805">Transcription regulation</keyword>
<evidence type="ECO:0000256" key="3">
    <source>
        <dbReference type="ARBA" id="ARBA00023082"/>
    </source>
</evidence>
<evidence type="ECO:0008006" key="10">
    <source>
        <dbReference type="Google" id="ProtNLM"/>
    </source>
</evidence>
<proteinExistence type="inferred from homology"/>
<dbReference type="InterPro" id="IPR039425">
    <property type="entry name" value="RNA_pol_sigma-70-like"/>
</dbReference>
<dbReference type="InterPro" id="IPR053866">
    <property type="entry name" value="PhyR_sigma2"/>
</dbReference>
<feature type="domain" description="RNA polymerase sigma factor 70 region 4 type 2" evidence="6">
    <location>
        <begin position="101"/>
        <end position="153"/>
    </location>
</feature>
<dbReference type="InterPro" id="IPR000838">
    <property type="entry name" value="RNA_pol_sigma70_ECF_CS"/>
</dbReference>
<reference evidence="8" key="1">
    <citation type="submission" date="2017-08" db="EMBL/GenBank/DDBJ databases">
        <authorList>
            <person name="Imhoff J.F."/>
            <person name="Rahn T."/>
            <person name="Kuenzel S."/>
            <person name="Neulinger S.C."/>
        </authorList>
    </citation>
    <scope>NUCLEOTIDE SEQUENCE</scope>
    <source>
        <strain evidence="8">DSM 9154</strain>
    </source>
</reference>
<keyword evidence="4" id="KW-0238">DNA-binding</keyword>
<evidence type="ECO:0000256" key="4">
    <source>
        <dbReference type="ARBA" id="ARBA00023125"/>
    </source>
</evidence>
<keyword evidence="3" id="KW-0731">Sigma factor</keyword>
<dbReference type="GO" id="GO:0006352">
    <property type="term" value="P:DNA-templated transcription initiation"/>
    <property type="evidence" value="ECO:0007669"/>
    <property type="project" value="InterPro"/>
</dbReference>
<dbReference type="InterPro" id="IPR013325">
    <property type="entry name" value="RNA_pol_sigma_r2"/>
</dbReference>
<organism evidence="8 9">
    <name type="scientific">Rhodovibrio salinarum</name>
    <dbReference type="NCBI Taxonomy" id="1087"/>
    <lineage>
        <taxon>Bacteria</taxon>
        <taxon>Pseudomonadati</taxon>
        <taxon>Pseudomonadota</taxon>
        <taxon>Alphaproteobacteria</taxon>
        <taxon>Rhodospirillales</taxon>
        <taxon>Rhodovibrionaceae</taxon>
        <taxon>Rhodovibrio</taxon>
    </lineage>
</organism>
<keyword evidence="9" id="KW-1185">Reference proteome</keyword>
<dbReference type="InterPro" id="IPR013324">
    <property type="entry name" value="RNA_pol_sigma_r3/r4-like"/>
</dbReference>
<dbReference type="Gene3D" id="1.10.10.10">
    <property type="entry name" value="Winged helix-like DNA-binding domain superfamily/Winged helix DNA-binding domain"/>
    <property type="match status" value="1"/>
</dbReference>
<dbReference type="EMBL" id="NRRE01000011">
    <property type="protein sequence ID" value="MBK1696167.1"/>
    <property type="molecule type" value="Genomic_DNA"/>
</dbReference>
<name>A0A934QGE8_9PROT</name>
<evidence type="ECO:0000256" key="5">
    <source>
        <dbReference type="ARBA" id="ARBA00023163"/>
    </source>
</evidence>
<evidence type="ECO:0000313" key="8">
    <source>
        <dbReference type="EMBL" id="MBK1696167.1"/>
    </source>
</evidence>
<dbReference type="Proteomes" id="UP000778970">
    <property type="component" value="Unassembled WGS sequence"/>
</dbReference>
<dbReference type="Gene3D" id="1.10.1740.10">
    <property type="match status" value="1"/>
</dbReference>
<dbReference type="PROSITE" id="PS01063">
    <property type="entry name" value="SIGMA70_ECF"/>
    <property type="match status" value="1"/>
</dbReference>
<dbReference type="RefSeq" id="WP_027288098.1">
    <property type="nucleotide sequence ID" value="NZ_NRRE01000011.1"/>
</dbReference>
<dbReference type="Pfam" id="PF08281">
    <property type="entry name" value="Sigma70_r4_2"/>
    <property type="match status" value="1"/>
</dbReference>
<accession>A0A934QGE8</accession>
<dbReference type="SUPFAM" id="SSF88946">
    <property type="entry name" value="Sigma2 domain of RNA polymerase sigma factors"/>
    <property type="match status" value="1"/>
</dbReference>
<sequence length="168" mass="18614">MPGVQDEVEAHLKSLRRYACALVGNTADADDLVQEAVKRAIYYCSDGREIKDVRAYLFTILHNVRTDQALKSKRAGTQVTIDDEGPQLPSAASQESTVECRQLGQALRQLPESQRQVVLLVGMEGMAYREAAEALGLPIGTVMSRLNRGRQRLRELMSTDRRPGSGRT</sequence>
<comment type="caution">
    <text evidence="8">The sequence shown here is derived from an EMBL/GenBank/DDBJ whole genome shotgun (WGS) entry which is preliminary data.</text>
</comment>
<dbReference type="AlphaFoldDB" id="A0A934QGE8"/>
<dbReference type="GO" id="GO:0016987">
    <property type="term" value="F:sigma factor activity"/>
    <property type="evidence" value="ECO:0007669"/>
    <property type="project" value="UniProtKB-KW"/>
</dbReference>
<dbReference type="InterPro" id="IPR013249">
    <property type="entry name" value="RNA_pol_sigma70_r4_t2"/>
</dbReference>